<protein>
    <submittedName>
        <fullName evidence="2">Uncharacterized protein</fullName>
    </submittedName>
</protein>
<sequence>MLLEASIDLLTSSSILVIPFIQKFGGKDRLFLNIVIIFFSIGFPLLSLFHHEVYRSNFPIIGLTSYWIWDKGLFRLQYSIPIAAILINLRFREFFLASFCNQIFKLLVLCVLEVSEALFSENSRLLTLIVFQFISQVPDLIFSILVFQKIRKLKNPTKNVAIIERISTS</sequence>
<accession>A0AAE9ILZ7</accession>
<feature type="transmembrane region" description="Helical" evidence="1">
    <location>
        <begin position="30"/>
        <end position="49"/>
    </location>
</feature>
<keyword evidence="1" id="KW-0472">Membrane</keyword>
<dbReference type="AlphaFoldDB" id="A0AAE9ILZ7"/>
<dbReference type="EMBL" id="CP090894">
    <property type="protein sequence ID" value="ULT97950.1"/>
    <property type="molecule type" value="Genomic_DNA"/>
</dbReference>
<evidence type="ECO:0000256" key="1">
    <source>
        <dbReference type="SAM" id="Phobius"/>
    </source>
</evidence>
<gene>
    <name evidence="2" type="ORF">L3Y34_005647</name>
</gene>
<keyword evidence="1" id="KW-0812">Transmembrane</keyword>
<keyword evidence="1" id="KW-1133">Transmembrane helix</keyword>
<proteinExistence type="predicted"/>
<dbReference type="Proteomes" id="UP000827892">
    <property type="component" value="Chromosome IV"/>
</dbReference>
<organism evidence="2 3">
    <name type="scientific">Caenorhabditis briggsae</name>
    <dbReference type="NCBI Taxonomy" id="6238"/>
    <lineage>
        <taxon>Eukaryota</taxon>
        <taxon>Metazoa</taxon>
        <taxon>Ecdysozoa</taxon>
        <taxon>Nematoda</taxon>
        <taxon>Chromadorea</taxon>
        <taxon>Rhabditida</taxon>
        <taxon>Rhabditina</taxon>
        <taxon>Rhabditomorpha</taxon>
        <taxon>Rhabditoidea</taxon>
        <taxon>Rhabditidae</taxon>
        <taxon>Peloderinae</taxon>
        <taxon>Caenorhabditis</taxon>
    </lineage>
</organism>
<evidence type="ECO:0000313" key="3">
    <source>
        <dbReference type="Proteomes" id="UP000827892"/>
    </source>
</evidence>
<reference evidence="2 3" key="1">
    <citation type="submission" date="2022-05" db="EMBL/GenBank/DDBJ databases">
        <title>Chromosome-level reference genomes for two strains of Caenorhabditis briggsae: an improved platform for comparative genomics.</title>
        <authorList>
            <person name="Stevens L."/>
            <person name="Andersen E.C."/>
        </authorList>
    </citation>
    <scope>NUCLEOTIDE SEQUENCE [LARGE SCALE GENOMIC DNA]</scope>
    <source>
        <strain evidence="2">QX1410_ONT</strain>
        <tissue evidence="2">Whole-organism</tissue>
    </source>
</reference>
<feature type="transmembrane region" description="Helical" evidence="1">
    <location>
        <begin position="125"/>
        <end position="147"/>
    </location>
</feature>
<name>A0AAE9ILZ7_CAEBR</name>
<evidence type="ECO:0000313" key="2">
    <source>
        <dbReference type="EMBL" id="ULT97950.1"/>
    </source>
</evidence>